<proteinExistence type="predicted"/>
<keyword evidence="3" id="KW-1185">Reference proteome</keyword>
<organism evidence="2 3">
    <name type="scientific">Diplocarpon coronariae</name>
    <dbReference type="NCBI Taxonomy" id="2795749"/>
    <lineage>
        <taxon>Eukaryota</taxon>
        <taxon>Fungi</taxon>
        <taxon>Dikarya</taxon>
        <taxon>Ascomycota</taxon>
        <taxon>Pezizomycotina</taxon>
        <taxon>Leotiomycetes</taxon>
        <taxon>Helotiales</taxon>
        <taxon>Drepanopezizaceae</taxon>
        <taxon>Diplocarpon</taxon>
    </lineage>
</organism>
<dbReference type="EMBL" id="MZNU01000020">
    <property type="protein sequence ID" value="OWP07167.1"/>
    <property type="molecule type" value="Genomic_DNA"/>
</dbReference>
<evidence type="ECO:0000313" key="3">
    <source>
        <dbReference type="Proteomes" id="UP000242519"/>
    </source>
</evidence>
<sequence length="186" mass="20255">MPQMLQIASRSEALNLSTWHNSGWGPRGFQVPFRDTDPLSARVVAGSYFNSYDLNCHEYAPLFRIHPNLHHPGPGFRCPHGVRNEHKRHGGSSNLPQVGVSSPGEPGLIPRLEGCGFLGGHVLFCLRSFDGIGEVVVGWSIVCGAVERCGLSPSGMLAEFGTRVERLSRLEVFPTPSRLSSHFPAA</sequence>
<dbReference type="InParanoid" id="A0A218ZGL4"/>
<evidence type="ECO:0000313" key="2">
    <source>
        <dbReference type="EMBL" id="OWP07167.1"/>
    </source>
</evidence>
<gene>
    <name evidence="2" type="ORF">B2J93_6747</name>
</gene>
<feature type="compositionally biased region" description="Polar residues" evidence="1">
    <location>
        <begin position="91"/>
        <end position="100"/>
    </location>
</feature>
<feature type="region of interest" description="Disordered" evidence="1">
    <location>
        <begin position="81"/>
        <end position="102"/>
    </location>
</feature>
<evidence type="ECO:0000256" key="1">
    <source>
        <dbReference type="SAM" id="MobiDB-lite"/>
    </source>
</evidence>
<protein>
    <submittedName>
        <fullName evidence="2">Uncharacterized protein</fullName>
    </submittedName>
</protein>
<dbReference type="AlphaFoldDB" id="A0A218ZGL4"/>
<name>A0A218ZGL4_9HELO</name>
<accession>A0A218ZGL4</accession>
<comment type="caution">
    <text evidence="2">The sequence shown here is derived from an EMBL/GenBank/DDBJ whole genome shotgun (WGS) entry which is preliminary data.</text>
</comment>
<reference evidence="2 3" key="1">
    <citation type="submission" date="2017-04" db="EMBL/GenBank/DDBJ databases">
        <title>Draft genome sequence of Marssonina coronaria NL1: causal agent of apple blotch.</title>
        <authorList>
            <person name="Cheng Q."/>
        </authorList>
    </citation>
    <scope>NUCLEOTIDE SEQUENCE [LARGE SCALE GENOMIC DNA]</scope>
    <source>
        <strain evidence="2 3">NL1</strain>
    </source>
</reference>
<dbReference type="Proteomes" id="UP000242519">
    <property type="component" value="Unassembled WGS sequence"/>
</dbReference>